<dbReference type="Proteomes" id="UP001230496">
    <property type="component" value="Chromosome"/>
</dbReference>
<name>A0AA49GCR0_9BACT</name>
<evidence type="ECO:0000256" key="1">
    <source>
        <dbReference type="ARBA" id="ARBA00007613"/>
    </source>
</evidence>
<dbReference type="GO" id="GO:0015562">
    <property type="term" value="F:efflux transmembrane transporter activity"/>
    <property type="evidence" value="ECO:0007669"/>
    <property type="project" value="InterPro"/>
</dbReference>
<dbReference type="PANTHER" id="PTHR30203">
    <property type="entry name" value="OUTER MEMBRANE CATION EFFLUX PROTEIN"/>
    <property type="match status" value="1"/>
</dbReference>
<dbReference type="KEGG" id="msaa:QYS49_07335"/>
<sequence length="437" mass="50286">MVKNLNFKSIFSDSTLNGRTLFFFLLFLSASSASISQANEIKVQELTFNEYLQQVLLHNLSFIREKYEVSATEASLLAAKVYENPELEMLSPQFMREEFSNFPANIEYELQIPIVLFGKRRYRIEQARAEKLAANANLEDFLLRLRADAARNFIEVLKNQLLIEKMESILEQWNSLIQVNTDRNQNINRRSKIDSLQIRIETRTFKAGILDLKIRFTELKANTYLLLGGIPKDSLVFDGDLMINLQIPHIDSLLKKLSENRPDLISASYKLNAAEAGVQKAQANRLPNINLIVGYEYGSEFRQPFNAFLAGVALPLKFSGLNSGKYKVSLNRLEQAKLSVDIESLEAETELRKSWEKYRLIKQKRTLFAESILEDAQNARSMTMQKYKEGQASLLSVFESERTLSEIFRRYYDTLSSYAHSIIDLSEASGTWFVEWD</sequence>
<keyword evidence="2" id="KW-0732">Signal</keyword>
<gene>
    <name evidence="3" type="ORF">QYS49_07335</name>
</gene>
<feature type="chain" id="PRO_5041386955" evidence="2">
    <location>
        <begin position="39"/>
        <end position="437"/>
    </location>
</feature>
<dbReference type="RefSeq" id="WP_308349951.1">
    <property type="nucleotide sequence ID" value="NZ_CP129971.1"/>
</dbReference>
<proteinExistence type="inferred from homology"/>
<dbReference type="Pfam" id="PF02321">
    <property type="entry name" value="OEP"/>
    <property type="match status" value="1"/>
</dbReference>
<organism evidence="3 4">
    <name type="scientific">Marivirga salinarum</name>
    <dbReference type="NCBI Taxonomy" id="3059078"/>
    <lineage>
        <taxon>Bacteria</taxon>
        <taxon>Pseudomonadati</taxon>
        <taxon>Bacteroidota</taxon>
        <taxon>Cytophagia</taxon>
        <taxon>Cytophagales</taxon>
        <taxon>Marivirgaceae</taxon>
        <taxon>Marivirga</taxon>
    </lineage>
</organism>
<dbReference type="InterPro" id="IPR003423">
    <property type="entry name" value="OMP_efflux"/>
</dbReference>
<reference evidence="3 4" key="1">
    <citation type="submission" date="2023-08" db="EMBL/GenBank/DDBJ databases">
        <title>Comparative genomics and taxonomic characterization of three novel marine species of genus Marivirga.</title>
        <authorList>
            <person name="Muhammad N."/>
            <person name="Kim S.-G."/>
        </authorList>
    </citation>
    <scope>NUCLEOTIDE SEQUENCE [LARGE SCALE GENOMIC DNA]</scope>
    <source>
        <strain evidence="3 4">BDSF4-3</strain>
    </source>
</reference>
<evidence type="ECO:0000313" key="3">
    <source>
        <dbReference type="EMBL" id="WKK77033.2"/>
    </source>
</evidence>
<comment type="similarity">
    <text evidence="1">Belongs to the outer membrane factor (OMF) (TC 1.B.17) family.</text>
</comment>
<dbReference type="AlphaFoldDB" id="A0AA49GCR0"/>
<dbReference type="PANTHER" id="PTHR30203:SF24">
    <property type="entry name" value="BLR4935 PROTEIN"/>
    <property type="match status" value="1"/>
</dbReference>
<feature type="signal peptide" evidence="2">
    <location>
        <begin position="1"/>
        <end position="38"/>
    </location>
</feature>
<accession>A0AA49GCR0</accession>
<keyword evidence="4" id="KW-1185">Reference proteome</keyword>
<protein>
    <submittedName>
        <fullName evidence="3">TolC family protein</fullName>
    </submittedName>
</protein>
<evidence type="ECO:0000313" key="4">
    <source>
        <dbReference type="Proteomes" id="UP001230496"/>
    </source>
</evidence>
<dbReference type="EMBL" id="CP129971">
    <property type="protein sequence ID" value="WKK77033.2"/>
    <property type="molecule type" value="Genomic_DNA"/>
</dbReference>
<dbReference type="InterPro" id="IPR010131">
    <property type="entry name" value="MdtP/NodT-like"/>
</dbReference>
<evidence type="ECO:0000256" key="2">
    <source>
        <dbReference type="SAM" id="SignalP"/>
    </source>
</evidence>
<dbReference type="Gene3D" id="1.20.1600.10">
    <property type="entry name" value="Outer membrane efflux proteins (OEP)"/>
    <property type="match status" value="1"/>
</dbReference>
<dbReference type="SUPFAM" id="SSF56954">
    <property type="entry name" value="Outer membrane efflux proteins (OEP)"/>
    <property type="match status" value="1"/>
</dbReference>